<name>A0A2U2PEG0_9SPHI</name>
<dbReference type="Proteomes" id="UP000245647">
    <property type="component" value="Unassembled WGS sequence"/>
</dbReference>
<comment type="caution">
    <text evidence="1">The sequence shown here is derived from an EMBL/GenBank/DDBJ whole genome shotgun (WGS) entry which is preliminary data.</text>
</comment>
<dbReference type="AlphaFoldDB" id="A0A2U2PEG0"/>
<sequence>MAPQGNSSSANWKRIEMVLIVALIICEMSAIEFRVSLLIGAPFCSNGATIIILREDIDEVA</sequence>
<organism evidence="1 2">
    <name type="scientific">Pararcticibacter amylolyticus</name>
    <dbReference type="NCBI Taxonomy" id="2173175"/>
    <lineage>
        <taxon>Bacteria</taxon>
        <taxon>Pseudomonadati</taxon>
        <taxon>Bacteroidota</taxon>
        <taxon>Sphingobacteriia</taxon>
        <taxon>Sphingobacteriales</taxon>
        <taxon>Sphingobacteriaceae</taxon>
        <taxon>Pararcticibacter</taxon>
    </lineage>
</organism>
<protein>
    <submittedName>
        <fullName evidence="1">Uncharacterized protein</fullName>
    </submittedName>
</protein>
<reference evidence="1 2" key="1">
    <citation type="submission" date="2018-04" db="EMBL/GenBank/DDBJ databases">
        <title>Pedobacter chongqingensis sp. nov., isolated from a rottenly hemp rope.</title>
        <authorList>
            <person name="Cai Y."/>
        </authorList>
    </citation>
    <scope>NUCLEOTIDE SEQUENCE [LARGE SCALE GENOMIC DNA]</scope>
    <source>
        <strain evidence="1 2">FJ4-8</strain>
    </source>
</reference>
<keyword evidence="2" id="KW-1185">Reference proteome</keyword>
<gene>
    <name evidence="1" type="ORF">DDR33_15360</name>
</gene>
<proteinExistence type="predicted"/>
<accession>A0A2U2PEG0</accession>
<evidence type="ECO:0000313" key="2">
    <source>
        <dbReference type="Proteomes" id="UP000245647"/>
    </source>
</evidence>
<evidence type="ECO:0000313" key="1">
    <source>
        <dbReference type="EMBL" id="PWG79787.1"/>
    </source>
</evidence>
<dbReference type="EMBL" id="QEAS01000012">
    <property type="protein sequence ID" value="PWG79787.1"/>
    <property type="molecule type" value="Genomic_DNA"/>
</dbReference>